<evidence type="ECO:0000313" key="2">
    <source>
        <dbReference type="Proteomes" id="UP001195483"/>
    </source>
</evidence>
<dbReference type="Proteomes" id="UP001195483">
    <property type="component" value="Unassembled WGS sequence"/>
</dbReference>
<reference evidence="1" key="3">
    <citation type="submission" date="2023-05" db="EMBL/GenBank/DDBJ databases">
        <authorList>
            <person name="Smith C.H."/>
        </authorList>
    </citation>
    <scope>NUCLEOTIDE SEQUENCE</scope>
    <source>
        <strain evidence="1">CHS0354</strain>
        <tissue evidence="1">Mantle</tissue>
    </source>
</reference>
<name>A0AAE0VUM1_9BIVA</name>
<sequence length="163" mass="18660">MMIRVIREYGSLFLSNVVSIRENVGTLRLCIDWRQLNASTKRDAYMLPKFDTVDSLTIPSGMFKLFSEFIGKGTMQASGSSKILYFFISHHGERFSRAYQTNPVKNAWYTRSRSEIGLEIVYRTNLQAYNATKSDVTGYSPILFLMLGCHPIAICRRLFGYPS</sequence>
<proteinExistence type="predicted"/>
<protein>
    <submittedName>
        <fullName evidence="1">Uncharacterized protein</fullName>
    </submittedName>
</protein>
<dbReference type="EMBL" id="JAEAOA010000326">
    <property type="protein sequence ID" value="KAK3591298.1"/>
    <property type="molecule type" value="Genomic_DNA"/>
</dbReference>
<organism evidence="1 2">
    <name type="scientific">Potamilus streckersoni</name>
    <dbReference type="NCBI Taxonomy" id="2493646"/>
    <lineage>
        <taxon>Eukaryota</taxon>
        <taxon>Metazoa</taxon>
        <taxon>Spiralia</taxon>
        <taxon>Lophotrochozoa</taxon>
        <taxon>Mollusca</taxon>
        <taxon>Bivalvia</taxon>
        <taxon>Autobranchia</taxon>
        <taxon>Heteroconchia</taxon>
        <taxon>Palaeoheterodonta</taxon>
        <taxon>Unionida</taxon>
        <taxon>Unionoidea</taxon>
        <taxon>Unionidae</taxon>
        <taxon>Ambleminae</taxon>
        <taxon>Lampsilini</taxon>
        <taxon>Potamilus</taxon>
    </lineage>
</organism>
<dbReference type="InterPro" id="IPR043502">
    <property type="entry name" value="DNA/RNA_pol_sf"/>
</dbReference>
<gene>
    <name evidence="1" type="ORF">CHS0354_004346</name>
</gene>
<reference evidence="1" key="1">
    <citation type="journal article" date="2021" name="Genome Biol. Evol.">
        <title>A High-Quality Reference Genome for a Parasitic Bivalve with Doubly Uniparental Inheritance (Bivalvia: Unionida).</title>
        <authorList>
            <person name="Smith C.H."/>
        </authorList>
    </citation>
    <scope>NUCLEOTIDE SEQUENCE</scope>
    <source>
        <strain evidence="1">CHS0354</strain>
    </source>
</reference>
<evidence type="ECO:0000313" key="1">
    <source>
        <dbReference type="EMBL" id="KAK3591298.1"/>
    </source>
</evidence>
<accession>A0AAE0VUM1</accession>
<keyword evidence="2" id="KW-1185">Reference proteome</keyword>
<comment type="caution">
    <text evidence="1">The sequence shown here is derived from an EMBL/GenBank/DDBJ whole genome shotgun (WGS) entry which is preliminary data.</text>
</comment>
<reference evidence="1" key="2">
    <citation type="journal article" date="2021" name="Genome Biol. Evol.">
        <title>Developing a high-quality reference genome for a parasitic bivalve with doubly uniparental inheritance (Bivalvia: Unionida).</title>
        <authorList>
            <person name="Smith C.H."/>
        </authorList>
    </citation>
    <scope>NUCLEOTIDE SEQUENCE</scope>
    <source>
        <strain evidence="1">CHS0354</strain>
        <tissue evidence="1">Mantle</tissue>
    </source>
</reference>
<dbReference type="AlphaFoldDB" id="A0AAE0VUM1"/>
<dbReference type="Gene3D" id="3.10.10.10">
    <property type="entry name" value="HIV Type 1 Reverse Transcriptase, subunit A, domain 1"/>
    <property type="match status" value="1"/>
</dbReference>
<dbReference type="SUPFAM" id="SSF56672">
    <property type="entry name" value="DNA/RNA polymerases"/>
    <property type="match status" value="1"/>
</dbReference>